<feature type="compositionally biased region" description="Low complexity" evidence="1">
    <location>
        <begin position="545"/>
        <end position="567"/>
    </location>
</feature>
<feature type="compositionally biased region" description="Basic and acidic residues" evidence="1">
    <location>
        <begin position="386"/>
        <end position="448"/>
    </location>
</feature>
<protein>
    <submittedName>
        <fullName evidence="2">Uncharacterized protein</fullName>
    </submittedName>
</protein>
<gene>
    <name evidence="2" type="ORF">KIPB_002327</name>
</gene>
<feature type="region of interest" description="Disordered" evidence="1">
    <location>
        <begin position="151"/>
        <end position="198"/>
    </location>
</feature>
<feature type="compositionally biased region" description="Polar residues" evidence="1">
    <location>
        <begin position="151"/>
        <end position="162"/>
    </location>
</feature>
<dbReference type="InterPro" id="IPR051187">
    <property type="entry name" value="Pre-mRNA_3'-end_processing_reg"/>
</dbReference>
<name>A0A9K3CRA1_9EUKA</name>
<feature type="compositionally biased region" description="Acidic residues" evidence="1">
    <location>
        <begin position="354"/>
        <end position="369"/>
    </location>
</feature>
<feature type="compositionally biased region" description="Basic and acidic residues" evidence="1">
    <location>
        <begin position="613"/>
        <end position="688"/>
    </location>
</feature>
<feature type="compositionally biased region" description="Low complexity" evidence="1">
    <location>
        <begin position="370"/>
        <end position="385"/>
    </location>
</feature>
<accession>A0A9K3CRA1</accession>
<dbReference type="GO" id="GO:0005847">
    <property type="term" value="C:mRNA cleavage and polyadenylation specificity factor complex"/>
    <property type="evidence" value="ECO:0007669"/>
    <property type="project" value="TreeGrafter"/>
</dbReference>
<feature type="region of interest" description="Disordered" evidence="1">
    <location>
        <begin position="354"/>
        <end position="465"/>
    </location>
</feature>
<reference evidence="2 3" key="1">
    <citation type="journal article" date="2018" name="PLoS ONE">
        <title>The draft genome of Kipferlia bialata reveals reductive genome evolution in fornicate parasites.</title>
        <authorList>
            <person name="Tanifuji G."/>
            <person name="Takabayashi S."/>
            <person name="Kume K."/>
            <person name="Takagi M."/>
            <person name="Nakayama T."/>
            <person name="Kamikawa R."/>
            <person name="Inagaki Y."/>
            <person name="Hashimoto T."/>
        </authorList>
    </citation>
    <scope>NUCLEOTIDE SEQUENCE [LARGE SCALE GENOMIC DNA]</scope>
    <source>
        <strain evidence="2">NY0173</strain>
    </source>
</reference>
<dbReference type="AlphaFoldDB" id="A0A9K3CRA1"/>
<dbReference type="PANTHER" id="PTHR13484">
    <property type="entry name" value="FIP1-LIKE 1 PROTEIN"/>
    <property type="match status" value="1"/>
</dbReference>
<evidence type="ECO:0000313" key="2">
    <source>
        <dbReference type="EMBL" id="GIQ81377.1"/>
    </source>
</evidence>
<dbReference type="EMBL" id="BDIP01000375">
    <property type="protein sequence ID" value="GIQ81377.1"/>
    <property type="molecule type" value="Genomic_DNA"/>
</dbReference>
<feature type="region of interest" description="Disordered" evidence="1">
    <location>
        <begin position="484"/>
        <end position="688"/>
    </location>
</feature>
<evidence type="ECO:0000313" key="3">
    <source>
        <dbReference type="Proteomes" id="UP000265618"/>
    </source>
</evidence>
<proteinExistence type="predicted"/>
<keyword evidence="3" id="KW-1185">Reference proteome</keyword>
<dbReference type="PANTHER" id="PTHR13484:SF0">
    <property type="entry name" value="PRE-MRNA 3'-END-PROCESSING FACTOR FIP1"/>
    <property type="match status" value="1"/>
</dbReference>
<evidence type="ECO:0000256" key="1">
    <source>
        <dbReference type="SAM" id="MobiDB-lite"/>
    </source>
</evidence>
<sequence length="1054" mass="111996">MPPALGGSLPPLPHPVTTTGDSDIPPLAGCLSVPPPIHHGPDLSQTLTDPRDQGPVADNDSVSDGELPSVSSAVDTGLTIPQVPAKAPTKLPSESDNAVPGGLPMSLPSLPSLDAGSPLADSLFPMHPIDLGADVGRGFFAPLPEMGVTGYQYQSGSDTAQQDAKPDASLQSLQPGQDTLPATGPASAPIPPVSVSVSGEGELGVQTTLEVPETSSQVSVSPDTAPAPPLAMDLDLMSIQGMGGMASEDMGRALEGLPGHDTGHQHMGDMMSQGMHMGDLNGLNGMAMGGGLGMGYGLGSDAMGHSSLSSFFDPESGLDSLHMDMGMGGDLGLGLDPCVDTLPLASMPIGSMEAEAEAEDVDDVEESSVEDSGASEAAMRLAAEQEQQRQAKDMAEREQALARVDKANREREKSERQAGLDEARKAREMERESAISDAFNAHRERDSSQPKAGYSHPATGFSPNIPSTVSSPYALAGPDPHLSLSMPGSLPPLYGPTEGGLPPSTTTSGMDMSLGPSLPGVAIEFTPISNTDTDRVSRPKPAPKAPSVAKSTGRQSAVSSPARPVSADLSTRQAPPVPEGFVTTVLPPGHPDSDDVSTKGIVLPSPDVSAAVRARETEAERKRDIMAKEKKERLRERDRERERRARELLESTRGGQEKETLRRKREADDEKRAVKERQRLADEADRERVAKANAERELARQRQVEEREREKDALRLLAKEKERVQAAPKALAFPQVVASPDAYPLPNVGYVRYHFVDTYVSQRTQTRVVRSVAYIASHTADGVLAMSVWFNAPIPRACIPVNADLRDIPILEDVCPNLNCAEKPLPIRADGVTAAGRSSLKVRSLVTLRVRFSSQEIEQVNMVQRLHVQGWDVFREGDRYQGNIYSAASAGADAALYVRTQEGHEVRVPQALADSSAGYGDVVTFVGHDSGVQRSLVHNTGDLAFQGKDLEIVHKLSALAQRRNITGVVTHTKTLTRTSSLVFIATTGPTPGMGVDLVVATVEGHKGAPYTAGRRVTCGISSSESCIIHHIPSSIPRQSQTNSYIYPSAYLALL</sequence>
<organism evidence="2 3">
    <name type="scientific">Kipferlia bialata</name>
    <dbReference type="NCBI Taxonomy" id="797122"/>
    <lineage>
        <taxon>Eukaryota</taxon>
        <taxon>Metamonada</taxon>
        <taxon>Carpediemonas-like organisms</taxon>
        <taxon>Kipferlia</taxon>
    </lineage>
</organism>
<dbReference type="Proteomes" id="UP000265618">
    <property type="component" value="Unassembled WGS sequence"/>
</dbReference>
<feature type="region of interest" description="Disordered" evidence="1">
    <location>
        <begin position="1"/>
        <end position="105"/>
    </location>
</feature>
<comment type="caution">
    <text evidence="2">The sequence shown here is derived from an EMBL/GenBank/DDBJ whole genome shotgun (WGS) entry which is preliminary data.</text>
</comment>